<evidence type="ECO:0000313" key="2">
    <source>
        <dbReference type="Proteomes" id="UP000327493"/>
    </source>
</evidence>
<evidence type="ECO:0000313" key="1">
    <source>
        <dbReference type="EMBL" id="KAA8584611.1"/>
    </source>
</evidence>
<protein>
    <submittedName>
        <fullName evidence="1">Uncharacterized protein</fullName>
    </submittedName>
</protein>
<keyword evidence="2" id="KW-1185">Reference proteome</keyword>
<comment type="caution">
    <text evidence="1">The sequence shown here is derived from an EMBL/GenBank/DDBJ whole genome shotgun (WGS) entry which is preliminary data.</text>
</comment>
<name>A0A5J5CZ50_9PERO</name>
<dbReference type="EMBL" id="VOFY01000016">
    <property type="protein sequence ID" value="KAA8584611.1"/>
    <property type="molecule type" value="Genomic_DNA"/>
</dbReference>
<dbReference type="AlphaFoldDB" id="A0A5J5CZ50"/>
<organism evidence="1 2">
    <name type="scientific">Etheostoma spectabile</name>
    <name type="common">orangethroat darter</name>
    <dbReference type="NCBI Taxonomy" id="54343"/>
    <lineage>
        <taxon>Eukaryota</taxon>
        <taxon>Metazoa</taxon>
        <taxon>Chordata</taxon>
        <taxon>Craniata</taxon>
        <taxon>Vertebrata</taxon>
        <taxon>Euteleostomi</taxon>
        <taxon>Actinopterygii</taxon>
        <taxon>Neopterygii</taxon>
        <taxon>Teleostei</taxon>
        <taxon>Neoteleostei</taxon>
        <taxon>Acanthomorphata</taxon>
        <taxon>Eupercaria</taxon>
        <taxon>Perciformes</taxon>
        <taxon>Percoidei</taxon>
        <taxon>Percidae</taxon>
        <taxon>Etheostomatinae</taxon>
        <taxon>Etheostoma</taxon>
    </lineage>
</organism>
<proteinExistence type="predicted"/>
<sequence length="139" mass="15129">WLPAKKHLLSSLLCTKRASQAKILLLVRLHLNQPFLNHQELQGERFSCCEEGFRASKKVQHAPGPSPKVYSAAGLGHHHCRACAGMAAGGRDRDWTAEDWGKVIFSDESTSQLFGACGKKSLSGEDKVSATISPVSCQQ</sequence>
<gene>
    <name evidence="1" type="ORF">FQN60_008396</name>
</gene>
<accession>A0A5J5CZ50</accession>
<reference evidence="1 2" key="1">
    <citation type="submission" date="2019-08" db="EMBL/GenBank/DDBJ databases">
        <title>A chromosome-level genome assembly, high-density linkage maps, and genome scans reveal the genomic architecture of hybrid incompatibilities underlying speciation via character displacement in darters (Percidae: Etheostominae).</title>
        <authorList>
            <person name="Moran R.L."/>
            <person name="Catchen J.M."/>
            <person name="Fuller R.C."/>
        </authorList>
    </citation>
    <scope>NUCLEOTIDE SEQUENCE [LARGE SCALE GENOMIC DNA]</scope>
    <source>
        <strain evidence="1">EspeVRDwgs_2016</strain>
        <tissue evidence="1">Muscle</tissue>
    </source>
</reference>
<feature type="non-terminal residue" evidence="1">
    <location>
        <position position="1"/>
    </location>
</feature>
<dbReference type="Proteomes" id="UP000327493">
    <property type="component" value="Chromosome 16"/>
</dbReference>